<feature type="active site" description="Proton donor" evidence="5">
    <location>
        <position position="207"/>
    </location>
</feature>
<keyword evidence="3 7" id="KW-0378">Hydrolase</keyword>
<evidence type="ECO:0000256" key="7">
    <source>
        <dbReference type="RuleBase" id="RU361187"/>
    </source>
</evidence>
<dbReference type="AlphaFoldDB" id="A0A934NTJ6"/>
<keyword evidence="4 7" id="KW-0326">Glycosidase</keyword>
<evidence type="ECO:0000256" key="3">
    <source>
        <dbReference type="ARBA" id="ARBA00022801"/>
    </source>
</evidence>
<sequence>MRPSRSMSRRLLRNGLLAALSVSLFPLFALPAAQAIPVVIPAGADPSVIRGDDGLFYAFVTSDDWGDGQGMHNVAMFTSFDLVDWMFAGDAFDSRPGWHGDKGTWAPDVVAEDNGYAMYYSLGDDVNPCIGKASAPELIGPWTDLGRAVFCAKDVGIGGTIDPAVWDDGTTKTMYVGNFRGIYAIELNSDGTAPEGDPVQVADDRFEAPYIYERDGYYYLFVSAGNCCNGQRSAYRVLAGRSDSLTGPFLDRKGQDLNEGGGALVLAGSEQWGGPGHNTVVPDDAGDDWMVYHAIPRSSITLPSGAPNRKGMIDKITWVDGWPEVGDGSPTSTAPEVPLFDLPVHVSYAEKGVEGDIASGGDEFDVVVRIEAPADKAYSGNVWLQASMPDYSMTDPLTEPIAVDLEPGEVIEETFTYTVPGNSSQGIYRLFACAGPTTDEIVEYAAHVRVKSGGEETD</sequence>
<reference evidence="9" key="1">
    <citation type="submission" date="2020-12" db="EMBL/GenBank/DDBJ databases">
        <title>Antrihabitans popcorni sp. nov. and Antrihabitans auranticaus sp. nov., isolated from a larva cave.</title>
        <authorList>
            <person name="Lee S.D."/>
            <person name="Kim I.S."/>
        </authorList>
    </citation>
    <scope>NUCLEOTIDE SEQUENCE</scope>
    <source>
        <strain evidence="9">YC3-6</strain>
    </source>
</reference>
<dbReference type="PANTHER" id="PTHR43301">
    <property type="entry name" value="ARABINAN ENDO-1,5-ALPHA-L-ARABINOSIDASE"/>
    <property type="match status" value="1"/>
</dbReference>
<evidence type="ECO:0000256" key="1">
    <source>
        <dbReference type="ARBA" id="ARBA00004834"/>
    </source>
</evidence>
<gene>
    <name evidence="9" type="ORF">JGU71_19365</name>
</gene>
<dbReference type="PANTHER" id="PTHR43301:SF3">
    <property type="entry name" value="ARABINAN ENDO-1,5-ALPHA-L-ARABINOSIDASE A-RELATED"/>
    <property type="match status" value="1"/>
</dbReference>
<evidence type="ECO:0000256" key="5">
    <source>
        <dbReference type="PIRSR" id="PIRSR606710-1"/>
    </source>
</evidence>
<dbReference type="GO" id="GO:0005975">
    <property type="term" value="P:carbohydrate metabolic process"/>
    <property type="evidence" value="ECO:0007669"/>
    <property type="project" value="InterPro"/>
</dbReference>
<comment type="caution">
    <text evidence="9">The sequence shown here is derived from an EMBL/GenBank/DDBJ whole genome shotgun (WGS) entry which is preliminary data.</text>
</comment>
<comment type="similarity">
    <text evidence="2 7">Belongs to the glycosyl hydrolase 43 family.</text>
</comment>
<feature type="active site" description="Proton acceptor" evidence="5">
    <location>
        <position position="45"/>
    </location>
</feature>
<dbReference type="EMBL" id="JAEMNV010000006">
    <property type="protein sequence ID" value="MBJ8341050.1"/>
    <property type="molecule type" value="Genomic_DNA"/>
</dbReference>
<evidence type="ECO:0000256" key="6">
    <source>
        <dbReference type="PIRSR" id="PIRSR606710-2"/>
    </source>
</evidence>
<keyword evidence="10" id="KW-1185">Reference proteome</keyword>
<dbReference type="PROSITE" id="PS51318">
    <property type="entry name" value="TAT"/>
    <property type="match status" value="1"/>
</dbReference>
<feature type="site" description="Important for catalytic activity, responsible for pKa modulation of the active site Glu and correct orientation of both the proton donor and substrate" evidence="6">
    <location>
        <position position="162"/>
    </location>
</feature>
<proteinExistence type="inferred from homology"/>
<name>A0A934NTJ6_9NOCA</name>
<evidence type="ECO:0000256" key="4">
    <source>
        <dbReference type="ARBA" id="ARBA00023295"/>
    </source>
</evidence>
<dbReference type="CDD" id="cd18616">
    <property type="entry name" value="GH43_ABN-like"/>
    <property type="match status" value="1"/>
</dbReference>
<dbReference type="SUPFAM" id="SSF75005">
    <property type="entry name" value="Arabinanase/levansucrase/invertase"/>
    <property type="match status" value="1"/>
</dbReference>
<dbReference type="RefSeq" id="WP_199705921.1">
    <property type="nucleotide sequence ID" value="NZ_JAEMNV010000006.1"/>
</dbReference>
<feature type="signal peptide" evidence="8">
    <location>
        <begin position="1"/>
        <end position="35"/>
    </location>
</feature>
<dbReference type="Gene3D" id="2.115.10.20">
    <property type="entry name" value="Glycosyl hydrolase domain, family 43"/>
    <property type="match status" value="1"/>
</dbReference>
<evidence type="ECO:0000256" key="8">
    <source>
        <dbReference type="SAM" id="SignalP"/>
    </source>
</evidence>
<dbReference type="Pfam" id="PF04616">
    <property type="entry name" value="Glyco_hydro_43"/>
    <property type="match status" value="1"/>
</dbReference>
<comment type="pathway">
    <text evidence="1">Glycan metabolism; L-arabinan degradation.</text>
</comment>
<accession>A0A934NTJ6</accession>
<dbReference type="InterPro" id="IPR006311">
    <property type="entry name" value="TAT_signal"/>
</dbReference>
<evidence type="ECO:0000256" key="2">
    <source>
        <dbReference type="ARBA" id="ARBA00009865"/>
    </source>
</evidence>
<protein>
    <submittedName>
        <fullName evidence="9">Family 43 glycosylhydrolase</fullName>
    </submittedName>
</protein>
<keyword evidence="8" id="KW-0732">Signal</keyword>
<dbReference type="InterPro" id="IPR050727">
    <property type="entry name" value="GH43_arabinanases"/>
</dbReference>
<dbReference type="GO" id="GO:0004553">
    <property type="term" value="F:hydrolase activity, hydrolyzing O-glycosyl compounds"/>
    <property type="evidence" value="ECO:0007669"/>
    <property type="project" value="InterPro"/>
</dbReference>
<evidence type="ECO:0000313" key="9">
    <source>
        <dbReference type="EMBL" id="MBJ8341050.1"/>
    </source>
</evidence>
<dbReference type="Proteomes" id="UP000655868">
    <property type="component" value="Unassembled WGS sequence"/>
</dbReference>
<evidence type="ECO:0000313" key="10">
    <source>
        <dbReference type="Proteomes" id="UP000655868"/>
    </source>
</evidence>
<feature type="chain" id="PRO_5038130841" evidence="8">
    <location>
        <begin position="36"/>
        <end position="458"/>
    </location>
</feature>
<dbReference type="InterPro" id="IPR006710">
    <property type="entry name" value="Glyco_hydro_43"/>
</dbReference>
<dbReference type="InterPro" id="IPR023296">
    <property type="entry name" value="Glyco_hydro_beta-prop_sf"/>
</dbReference>
<organism evidence="9 10">
    <name type="scientific">Antrihabitans stalagmiti</name>
    <dbReference type="NCBI Taxonomy" id="2799499"/>
    <lineage>
        <taxon>Bacteria</taxon>
        <taxon>Bacillati</taxon>
        <taxon>Actinomycetota</taxon>
        <taxon>Actinomycetes</taxon>
        <taxon>Mycobacteriales</taxon>
        <taxon>Nocardiaceae</taxon>
        <taxon>Antrihabitans</taxon>
    </lineage>
</organism>